<comment type="caution">
    <text evidence="7">The sequence shown here is derived from an EMBL/GenBank/DDBJ whole genome shotgun (WGS) entry which is preliminary data.</text>
</comment>
<evidence type="ECO:0000256" key="1">
    <source>
        <dbReference type="ARBA" id="ARBA00001946"/>
    </source>
</evidence>
<dbReference type="InterPro" id="IPR020084">
    <property type="entry name" value="NUDIX_hydrolase_CS"/>
</dbReference>
<dbReference type="PANTHER" id="PTHR43046">
    <property type="entry name" value="GDP-MANNOSE MANNOSYL HYDROLASE"/>
    <property type="match status" value="1"/>
</dbReference>
<evidence type="ECO:0000256" key="3">
    <source>
        <dbReference type="ARBA" id="ARBA00022801"/>
    </source>
</evidence>
<reference evidence="8" key="1">
    <citation type="journal article" date="2019" name="Int. J. Syst. Evol. Microbiol.">
        <title>The Global Catalogue of Microorganisms (GCM) 10K type strain sequencing project: providing services to taxonomists for standard genome sequencing and annotation.</title>
        <authorList>
            <consortium name="The Broad Institute Genomics Platform"/>
            <consortium name="The Broad Institute Genome Sequencing Center for Infectious Disease"/>
            <person name="Wu L."/>
            <person name="Ma J."/>
        </authorList>
    </citation>
    <scope>NUCLEOTIDE SEQUENCE [LARGE SCALE GENOMIC DNA]</scope>
    <source>
        <strain evidence="8">CCUG 53903</strain>
    </source>
</reference>
<dbReference type="Proteomes" id="UP001596058">
    <property type="component" value="Unassembled WGS sequence"/>
</dbReference>
<protein>
    <submittedName>
        <fullName evidence="7">NUDIX hydrolase</fullName>
    </submittedName>
</protein>
<dbReference type="InterPro" id="IPR020476">
    <property type="entry name" value="Nudix_hydrolase"/>
</dbReference>
<proteinExistence type="inferred from homology"/>
<dbReference type="RefSeq" id="WP_379514768.1">
    <property type="nucleotide sequence ID" value="NZ_JBHSPA010000020.1"/>
</dbReference>
<gene>
    <name evidence="7" type="ORF">ACFPZ3_15385</name>
</gene>
<dbReference type="PANTHER" id="PTHR43046:SF12">
    <property type="entry name" value="GDP-MANNOSE MANNOSYL HYDROLASE"/>
    <property type="match status" value="1"/>
</dbReference>
<evidence type="ECO:0000313" key="7">
    <source>
        <dbReference type="EMBL" id="MFC5825244.1"/>
    </source>
</evidence>
<evidence type="ECO:0000256" key="2">
    <source>
        <dbReference type="ARBA" id="ARBA00005582"/>
    </source>
</evidence>
<dbReference type="Pfam" id="PF00293">
    <property type="entry name" value="NUDIX"/>
    <property type="match status" value="2"/>
</dbReference>
<evidence type="ECO:0000256" key="5">
    <source>
        <dbReference type="RuleBase" id="RU003476"/>
    </source>
</evidence>
<dbReference type="PROSITE" id="PS00893">
    <property type="entry name" value="NUDIX_BOX"/>
    <property type="match status" value="2"/>
</dbReference>
<keyword evidence="8" id="KW-1185">Reference proteome</keyword>
<dbReference type="InterPro" id="IPR015797">
    <property type="entry name" value="NUDIX_hydrolase-like_dom_sf"/>
</dbReference>
<keyword evidence="4" id="KW-0460">Magnesium</keyword>
<dbReference type="PRINTS" id="PR00502">
    <property type="entry name" value="NUDIXFAMILY"/>
</dbReference>
<evidence type="ECO:0000256" key="4">
    <source>
        <dbReference type="ARBA" id="ARBA00022842"/>
    </source>
</evidence>
<name>A0ABW1CHS9_9ACTN</name>
<feature type="domain" description="Nudix hydrolase" evidence="6">
    <location>
        <begin position="5"/>
        <end position="147"/>
    </location>
</feature>
<keyword evidence="3 5" id="KW-0378">Hydrolase</keyword>
<feature type="domain" description="Nudix hydrolase" evidence="6">
    <location>
        <begin position="168"/>
        <end position="314"/>
    </location>
</feature>
<dbReference type="InterPro" id="IPR000086">
    <property type="entry name" value="NUDIX_hydrolase_dom"/>
</dbReference>
<comment type="cofactor">
    <cofactor evidence="1">
        <name>Mg(2+)</name>
        <dbReference type="ChEBI" id="CHEBI:18420"/>
    </cofactor>
</comment>
<sequence length="329" mass="36990">MPEPIMRPTARILLIDERDRIFLFQGRGPTKNPALAWFTPGGGVHTGEDLAVAAARELREETGLHVEPEVFGSVVAVSGGHWIGQDDTIYYATDHYFLLRVEAVSVDISAMEELERSLLVTYRWWSVEELRATTDKQIPRVLPDLLESLLTGHLPAEPYIIPWDHPEPVSFVASRVIVVDAEDRVLLYRALRLARSGGFAWFTPGGRLEFGETPAAAAARELQEEIGYCIEPAVLGPAVALSAGIWVRDDGLLVRSEHHFFFHRVLTLEVDTSGMEEFERSRLSCFRWWALDELQATGERILPTRLPDLLERLLAGDVSSEPLVVTWDR</sequence>
<comment type="similarity">
    <text evidence="2 5">Belongs to the Nudix hydrolase family.</text>
</comment>
<dbReference type="Gene3D" id="3.90.79.10">
    <property type="entry name" value="Nucleoside Triphosphate Pyrophosphohydrolase"/>
    <property type="match status" value="2"/>
</dbReference>
<dbReference type="PROSITE" id="PS51462">
    <property type="entry name" value="NUDIX"/>
    <property type="match status" value="2"/>
</dbReference>
<organism evidence="7 8">
    <name type="scientific">Nonomuraea insulae</name>
    <dbReference type="NCBI Taxonomy" id="1616787"/>
    <lineage>
        <taxon>Bacteria</taxon>
        <taxon>Bacillati</taxon>
        <taxon>Actinomycetota</taxon>
        <taxon>Actinomycetes</taxon>
        <taxon>Streptosporangiales</taxon>
        <taxon>Streptosporangiaceae</taxon>
        <taxon>Nonomuraea</taxon>
    </lineage>
</organism>
<dbReference type="EMBL" id="JBHSPA010000020">
    <property type="protein sequence ID" value="MFC5825244.1"/>
    <property type="molecule type" value="Genomic_DNA"/>
</dbReference>
<evidence type="ECO:0000259" key="6">
    <source>
        <dbReference type="PROSITE" id="PS51462"/>
    </source>
</evidence>
<dbReference type="GO" id="GO:0016787">
    <property type="term" value="F:hydrolase activity"/>
    <property type="evidence" value="ECO:0007669"/>
    <property type="project" value="UniProtKB-KW"/>
</dbReference>
<evidence type="ECO:0000313" key="8">
    <source>
        <dbReference type="Proteomes" id="UP001596058"/>
    </source>
</evidence>
<accession>A0ABW1CHS9</accession>
<dbReference type="SUPFAM" id="SSF55811">
    <property type="entry name" value="Nudix"/>
    <property type="match status" value="2"/>
</dbReference>
<dbReference type="CDD" id="cd04685">
    <property type="entry name" value="NUDIX_Hydrolase"/>
    <property type="match status" value="2"/>
</dbReference>